<accession>A0A0E9QHW0</accession>
<dbReference type="EMBL" id="GBXM01092894">
    <property type="protein sequence ID" value="JAH15683.1"/>
    <property type="molecule type" value="Transcribed_RNA"/>
</dbReference>
<organism evidence="1">
    <name type="scientific">Anguilla anguilla</name>
    <name type="common">European freshwater eel</name>
    <name type="synonym">Muraena anguilla</name>
    <dbReference type="NCBI Taxonomy" id="7936"/>
    <lineage>
        <taxon>Eukaryota</taxon>
        <taxon>Metazoa</taxon>
        <taxon>Chordata</taxon>
        <taxon>Craniata</taxon>
        <taxon>Vertebrata</taxon>
        <taxon>Euteleostomi</taxon>
        <taxon>Actinopterygii</taxon>
        <taxon>Neopterygii</taxon>
        <taxon>Teleostei</taxon>
        <taxon>Anguilliformes</taxon>
        <taxon>Anguillidae</taxon>
        <taxon>Anguilla</taxon>
    </lineage>
</organism>
<dbReference type="AlphaFoldDB" id="A0A0E9QHW0"/>
<reference evidence="1" key="2">
    <citation type="journal article" date="2015" name="Fish Shellfish Immunol.">
        <title>Early steps in the European eel (Anguilla anguilla)-Vibrio vulnificus interaction in the gills: Role of the RtxA13 toxin.</title>
        <authorList>
            <person name="Callol A."/>
            <person name="Pajuelo D."/>
            <person name="Ebbesson L."/>
            <person name="Teles M."/>
            <person name="MacKenzie S."/>
            <person name="Amaro C."/>
        </authorList>
    </citation>
    <scope>NUCLEOTIDE SEQUENCE</scope>
</reference>
<reference evidence="1" key="1">
    <citation type="submission" date="2014-11" db="EMBL/GenBank/DDBJ databases">
        <authorList>
            <person name="Amaro Gonzalez C."/>
        </authorList>
    </citation>
    <scope>NUCLEOTIDE SEQUENCE</scope>
</reference>
<sequence>MPIQPAQLAYQIVDRNKMFLVSVFMLSYLRHVHNGTKIKLATPLAPRHVCAYIVTKIGPLVF</sequence>
<evidence type="ECO:0000313" key="1">
    <source>
        <dbReference type="EMBL" id="JAH15683.1"/>
    </source>
</evidence>
<proteinExistence type="predicted"/>
<protein>
    <submittedName>
        <fullName evidence="1">Uncharacterized protein</fullName>
    </submittedName>
</protein>
<name>A0A0E9QHW0_ANGAN</name>